<gene>
    <name evidence="2" type="ORF">EVAR_33423_1</name>
</gene>
<evidence type="ECO:0000256" key="1">
    <source>
        <dbReference type="SAM" id="MobiDB-lite"/>
    </source>
</evidence>
<dbReference type="Proteomes" id="UP000299102">
    <property type="component" value="Unassembled WGS sequence"/>
</dbReference>
<accession>A0A4C1W4G2</accession>
<feature type="region of interest" description="Disordered" evidence="1">
    <location>
        <begin position="229"/>
        <end position="258"/>
    </location>
</feature>
<name>A0A4C1W4G2_EUMVA</name>
<evidence type="ECO:0000313" key="3">
    <source>
        <dbReference type="Proteomes" id="UP000299102"/>
    </source>
</evidence>
<evidence type="ECO:0000313" key="2">
    <source>
        <dbReference type="EMBL" id="GBP44995.1"/>
    </source>
</evidence>
<keyword evidence="3" id="KW-1185">Reference proteome</keyword>
<protein>
    <submittedName>
        <fullName evidence="2">Uncharacterized protein</fullName>
    </submittedName>
</protein>
<feature type="region of interest" description="Disordered" evidence="1">
    <location>
        <begin position="168"/>
        <end position="199"/>
    </location>
</feature>
<proteinExistence type="predicted"/>
<reference evidence="2 3" key="1">
    <citation type="journal article" date="2019" name="Commun. Biol.">
        <title>The bagworm genome reveals a unique fibroin gene that provides high tensile strength.</title>
        <authorList>
            <person name="Kono N."/>
            <person name="Nakamura H."/>
            <person name="Ohtoshi R."/>
            <person name="Tomita M."/>
            <person name="Numata K."/>
            <person name="Arakawa K."/>
        </authorList>
    </citation>
    <scope>NUCLEOTIDE SEQUENCE [LARGE SCALE GENOMIC DNA]</scope>
</reference>
<comment type="caution">
    <text evidence="2">The sequence shown here is derived from an EMBL/GenBank/DDBJ whole genome shotgun (WGS) entry which is preliminary data.</text>
</comment>
<organism evidence="2 3">
    <name type="scientific">Eumeta variegata</name>
    <name type="common">Bagworm moth</name>
    <name type="synonym">Eumeta japonica</name>
    <dbReference type="NCBI Taxonomy" id="151549"/>
    <lineage>
        <taxon>Eukaryota</taxon>
        <taxon>Metazoa</taxon>
        <taxon>Ecdysozoa</taxon>
        <taxon>Arthropoda</taxon>
        <taxon>Hexapoda</taxon>
        <taxon>Insecta</taxon>
        <taxon>Pterygota</taxon>
        <taxon>Neoptera</taxon>
        <taxon>Endopterygota</taxon>
        <taxon>Lepidoptera</taxon>
        <taxon>Glossata</taxon>
        <taxon>Ditrysia</taxon>
        <taxon>Tineoidea</taxon>
        <taxon>Psychidae</taxon>
        <taxon>Oiketicinae</taxon>
        <taxon>Eumeta</taxon>
    </lineage>
</organism>
<sequence>MDPKCSMKVSGGIVLENLMQTNWWHIKEGIMFKARQSDKAGHWQLIKVEQKRYVDLDRGQVNAVASRACGAAGEPAVTSSQRPALTLWLDGDGAYAASGLAPINHCCARGRPIIVEWERDARHSAGLSLVRAGAPAEPRAPSGDDASIRDVWKLETFTVLNYRQDALPRPLPARKSGRTRDDGTGLAADSPSVGVRGSREERQCHTVIANFSFDRPEICEVSFTSGGGRESAAGTCREGGRRGAHWAGGRGPAAARLK</sequence>
<dbReference type="EMBL" id="BGZK01000462">
    <property type="protein sequence ID" value="GBP44995.1"/>
    <property type="molecule type" value="Genomic_DNA"/>
</dbReference>
<dbReference type="AlphaFoldDB" id="A0A4C1W4G2"/>